<sequence>MLTAASLAVAPFSGFLNRNSELVTVADLWLYTVVYVGSLLVVIVGISLVFGKGAGSRWSFLLGWCAFALFWYRDIKSFADGFSLT</sequence>
<evidence type="ECO:0000256" key="1">
    <source>
        <dbReference type="SAM" id="Phobius"/>
    </source>
</evidence>
<feature type="transmembrane region" description="Helical" evidence="1">
    <location>
        <begin position="28"/>
        <end position="51"/>
    </location>
</feature>
<dbReference type="EMBL" id="UINC01150300">
    <property type="protein sequence ID" value="SVD43265.1"/>
    <property type="molecule type" value="Genomic_DNA"/>
</dbReference>
<organism evidence="2">
    <name type="scientific">marine metagenome</name>
    <dbReference type="NCBI Taxonomy" id="408172"/>
    <lineage>
        <taxon>unclassified sequences</taxon>
        <taxon>metagenomes</taxon>
        <taxon>ecological metagenomes</taxon>
    </lineage>
</organism>
<keyword evidence="1" id="KW-0812">Transmembrane</keyword>
<feature type="transmembrane region" description="Helical" evidence="1">
    <location>
        <begin position="58"/>
        <end position="75"/>
    </location>
</feature>
<dbReference type="AlphaFoldDB" id="A0A382VB54"/>
<proteinExistence type="predicted"/>
<keyword evidence="1" id="KW-0472">Membrane</keyword>
<accession>A0A382VB54</accession>
<name>A0A382VB54_9ZZZZ</name>
<feature type="non-terminal residue" evidence="2">
    <location>
        <position position="85"/>
    </location>
</feature>
<reference evidence="2" key="1">
    <citation type="submission" date="2018-05" db="EMBL/GenBank/DDBJ databases">
        <authorList>
            <person name="Lanie J.A."/>
            <person name="Ng W.-L."/>
            <person name="Kazmierczak K.M."/>
            <person name="Andrzejewski T.M."/>
            <person name="Davidsen T.M."/>
            <person name="Wayne K.J."/>
            <person name="Tettelin H."/>
            <person name="Glass J.I."/>
            <person name="Rusch D."/>
            <person name="Podicherti R."/>
            <person name="Tsui H.-C.T."/>
            <person name="Winkler M.E."/>
        </authorList>
    </citation>
    <scope>NUCLEOTIDE SEQUENCE</scope>
</reference>
<evidence type="ECO:0000313" key="2">
    <source>
        <dbReference type="EMBL" id="SVD43265.1"/>
    </source>
</evidence>
<protein>
    <submittedName>
        <fullName evidence="2">Uncharacterized protein</fullName>
    </submittedName>
</protein>
<gene>
    <name evidence="2" type="ORF">METZ01_LOCUS396119</name>
</gene>
<keyword evidence="1" id="KW-1133">Transmembrane helix</keyword>